<dbReference type="Gene3D" id="1.20.5.500">
    <property type="entry name" value="Single helix bin"/>
    <property type="match status" value="1"/>
</dbReference>
<protein>
    <submittedName>
        <fullName evidence="5">Keratin, type I cytoskeletal 13-like</fullName>
    </submittedName>
</protein>
<dbReference type="PRINTS" id="PR01248">
    <property type="entry name" value="TYPE1KERATIN"/>
</dbReference>
<dbReference type="InterPro" id="IPR039008">
    <property type="entry name" value="IF_rod_dom"/>
</dbReference>
<keyword evidence="1" id="KW-0403">Intermediate filament</keyword>
<dbReference type="SMART" id="SM01391">
    <property type="entry name" value="Filament"/>
    <property type="match status" value="1"/>
</dbReference>
<dbReference type="GO" id="GO:0005198">
    <property type="term" value="F:structural molecule activity"/>
    <property type="evidence" value="ECO:0007669"/>
    <property type="project" value="InterPro"/>
</dbReference>
<keyword evidence="2 3" id="KW-0175">Coiled coil</keyword>
<reference evidence="5" key="2">
    <citation type="submission" date="2025-09" db="UniProtKB">
        <authorList>
            <consortium name="Ensembl"/>
        </authorList>
    </citation>
    <scope>IDENTIFICATION</scope>
</reference>
<sequence length="442" mass="48817">LVLKYVRSFFSPGAGHEPPVLRLPPLASFRGIKEATIPAAPDSLYSELTIRQPAAMTSFTTHSSYLSSPIRSSIISSSQQVGRNGVGSVYGGAGGSGVHVSKASVSSSGAFQLADALNATDGPFNEKATMQNLNDRLASYLEKVRSLEKKNSDLELKIKLFLESKAKPEAHDYTSFSNRIKETQDQLIAATNQNASIVLAIDNAKLATDDFTVKYENELAMRQSVEVDIARLKKVLDELTLNRADLEIQVEGLRDELIYLKKSHEEDLLALQAQVGGQVNVEVDAAPQEDLAAVMAGIREHYENTAAKNRKELETWFQAKTAELSKEVAVSTETLQMSKSEVGEVRRTLQTLEIKLQAQISKKGALEATLVETNTRYANMLTGFQRQVVSLEEQLANLRADLENQRVSYAKLLDIKTRLELEITEYRRLLDGDTDERCVHTG</sequence>
<dbReference type="InterPro" id="IPR002957">
    <property type="entry name" value="Keratin_I"/>
</dbReference>
<evidence type="ECO:0000259" key="4">
    <source>
        <dbReference type="PROSITE" id="PS51842"/>
    </source>
</evidence>
<dbReference type="Pfam" id="PF00038">
    <property type="entry name" value="Filament"/>
    <property type="match status" value="1"/>
</dbReference>
<dbReference type="FunFam" id="1.20.5.500:FF:000001">
    <property type="entry name" value="Type II keratin 23"/>
    <property type="match status" value="1"/>
</dbReference>
<dbReference type="SUPFAM" id="SSF64593">
    <property type="entry name" value="Intermediate filament protein, coiled coil region"/>
    <property type="match status" value="2"/>
</dbReference>
<evidence type="ECO:0000256" key="3">
    <source>
        <dbReference type="SAM" id="Coils"/>
    </source>
</evidence>
<evidence type="ECO:0000256" key="1">
    <source>
        <dbReference type="ARBA" id="ARBA00022754"/>
    </source>
</evidence>
<name>A0A7N8XTZ6_9TELE</name>
<feature type="domain" description="IF rod" evidence="4">
    <location>
        <begin position="126"/>
        <end position="437"/>
    </location>
</feature>
<feature type="coiled-coil region" evidence="3">
    <location>
        <begin position="130"/>
        <end position="164"/>
    </location>
</feature>
<dbReference type="PROSITE" id="PS51842">
    <property type="entry name" value="IF_ROD_2"/>
    <property type="match status" value="1"/>
</dbReference>
<accession>A0A7N8XTZ6</accession>
<proteinExistence type="predicted"/>
<dbReference type="GO" id="GO:0005882">
    <property type="term" value="C:intermediate filament"/>
    <property type="evidence" value="ECO:0007669"/>
    <property type="project" value="UniProtKB-KW"/>
</dbReference>
<organism evidence="5 6">
    <name type="scientific">Mastacembelus armatus</name>
    <name type="common">zig-zag eel</name>
    <dbReference type="NCBI Taxonomy" id="205130"/>
    <lineage>
        <taxon>Eukaryota</taxon>
        <taxon>Metazoa</taxon>
        <taxon>Chordata</taxon>
        <taxon>Craniata</taxon>
        <taxon>Vertebrata</taxon>
        <taxon>Euteleostomi</taxon>
        <taxon>Actinopterygii</taxon>
        <taxon>Neopterygii</taxon>
        <taxon>Teleostei</taxon>
        <taxon>Neoteleostei</taxon>
        <taxon>Acanthomorphata</taxon>
        <taxon>Anabantaria</taxon>
        <taxon>Synbranchiformes</taxon>
        <taxon>Mastacembelidae</taxon>
        <taxon>Mastacembelus</taxon>
    </lineage>
</organism>
<feature type="coiled-coil region" evidence="3">
    <location>
        <begin position="222"/>
        <end position="256"/>
    </location>
</feature>
<dbReference type="AlphaFoldDB" id="A0A7N8XTZ6"/>
<reference evidence="5" key="1">
    <citation type="submission" date="2025-08" db="UniProtKB">
        <authorList>
            <consortium name="Ensembl"/>
        </authorList>
    </citation>
    <scope>IDENTIFICATION</scope>
</reference>
<dbReference type="PANTHER" id="PTHR23239:SF367">
    <property type="entry name" value="KERATIN 15-RELATED"/>
    <property type="match status" value="1"/>
</dbReference>
<dbReference type="GeneTree" id="ENSGT00950000182969"/>
<dbReference type="FunFam" id="1.20.5.170:FF:000002">
    <property type="entry name" value="Type I keratin KA11"/>
    <property type="match status" value="1"/>
</dbReference>
<feature type="coiled-coil region" evidence="3">
    <location>
        <begin position="381"/>
        <end position="408"/>
    </location>
</feature>
<dbReference type="Gene3D" id="1.20.5.170">
    <property type="match status" value="1"/>
</dbReference>
<dbReference type="PANTHER" id="PTHR23239">
    <property type="entry name" value="INTERMEDIATE FILAMENT"/>
    <property type="match status" value="1"/>
</dbReference>
<dbReference type="InParanoid" id="A0A7N8XTZ6"/>
<dbReference type="Ensembl" id="ENSMAMT00000056075.1">
    <property type="protein sequence ID" value="ENSMAMP00000055765.1"/>
    <property type="gene ID" value="ENSMAMG00000007353.2"/>
</dbReference>
<dbReference type="Proteomes" id="UP000261640">
    <property type="component" value="Unplaced"/>
</dbReference>
<evidence type="ECO:0000256" key="2">
    <source>
        <dbReference type="ARBA" id="ARBA00023054"/>
    </source>
</evidence>
<dbReference type="Gene3D" id="1.20.5.1160">
    <property type="entry name" value="Vasodilator-stimulated phosphoprotein"/>
    <property type="match status" value="1"/>
</dbReference>
<evidence type="ECO:0000313" key="6">
    <source>
        <dbReference type="Proteomes" id="UP000261640"/>
    </source>
</evidence>
<keyword evidence="6" id="KW-1185">Reference proteome</keyword>
<evidence type="ECO:0000313" key="5">
    <source>
        <dbReference type="Ensembl" id="ENSMAMP00000055765.1"/>
    </source>
</evidence>